<name>A0ABW0V443_9ACTN</name>
<reference evidence="4" key="1">
    <citation type="journal article" date="2019" name="Int. J. Syst. Evol. Microbiol.">
        <title>The Global Catalogue of Microorganisms (GCM) 10K type strain sequencing project: providing services to taxonomists for standard genome sequencing and annotation.</title>
        <authorList>
            <consortium name="The Broad Institute Genomics Platform"/>
            <consortium name="The Broad Institute Genome Sequencing Center for Infectious Disease"/>
            <person name="Wu L."/>
            <person name="Ma J."/>
        </authorList>
    </citation>
    <scope>NUCLEOTIDE SEQUENCE [LARGE SCALE GENOMIC DNA]</scope>
    <source>
        <strain evidence="4">CGMCC 4.7248</strain>
    </source>
</reference>
<evidence type="ECO:0000313" key="4">
    <source>
        <dbReference type="Proteomes" id="UP001596154"/>
    </source>
</evidence>
<dbReference type="InterPro" id="IPR011990">
    <property type="entry name" value="TPR-like_helical_dom_sf"/>
</dbReference>
<dbReference type="Proteomes" id="UP001596154">
    <property type="component" value="Unassembled WGS sequence"/>
</dbReference>
<sequence length="787" mass="85617">MRTVTPPFESPFWKKRVGRRSADGQPASPTSMSVKHGMVFGRDAAGNAIGAGSQVVHMNMYGGLGDPPVEWPARIGVLPLPASAFQPRAELRRVLERPNDTIPRPSAQVLIGEGGVGKTQLAAIHAHEALEAGVDLVLWASAGDAGQIVAAYAEAALRVRAPGATGQDPHADAGAFLNWLATTSRRWLVVLDDITDAKAVSDWWPSSPRGTGQVLATTRLRDDPKLTGQGRTAVHVGLYTPAEATAYLTDRLAHDGKAHLLDDNAEPLARALGHLPLALGHAAAYMIREQITCTVYLQRFTARAARLDAVLPRWADGDKYGRQVTTALLLALEATDNHPQGPHARAALQVAAHLDPVGQPAVLWSTLRVHAHFARALHRTVEEHAPHFLRDHVLAVTQKQVDEALRLLHSYGLIALDRASATHTVRIHALTARAQRETIPDEWLDEVITTASGAVHEAWSDVGLAQRELHAALRANAHELIAIAGDRLWSTGCHSVVFSLGDSLLKAGLLQEGVVFWRHVTADCERLFGPEDHLTDMARTRQADALWQAGDQDEGFQLTFQLTQEFADRYGPKHLETLTVRSQHAGQCLALGQPAAAVPLFEAVAAGRRELLDLDHPDVVHSLINVAVAYALAGRVDDGIEMAEPLAEYCRAEFGPDAHLTLEAQTCLGTAYLTAKHFDKATPILRQAAADQERVRGRDHPDTVGTRAGLAQCLWETGDRDEAVELLREVVQSTAQLRGEQHPMTVMHARVLAAWEQETRKGLSAFLGRRFSPFHRPNHPPAEEDEG</sequence>
<dbReference type="Gene3D" id="3.40.50.300">
    <property type="entry name" value="P-loop containing nucleotide triphosphate hydrolases"/>
    <property type="match status" value="1"/>
</dbReference>
<gene>
    <name evidence="3" type="ORF">ACFPZJ_39690</name>
</gene>
<dbReference type="RefSeq" id="WP_381031946.1">
    <property type="nucleotide sequence ID" value="NZ_JBHSNY010000035.1"/>
</dbReference>
<organism evidence="3 4">
    <name type="scientific">Streptomyces bullii</name>
    <dbReference type="NCBI Taxonomy" id="349910"/>
    <lineage>
        <taxon>Bacteria</taxon>
        <taxon>Bacillati</taxon>
        <taxon>Actinomycetota</taxon>
        <taxon>Actinomycetes</taxon>
        <taxon>Kitasatosporales</taxon>
        <taxon>Streptomycetaceae</taxon>
        <taxon>Streptomyces</taxon>
    </lineage>
</organism>
<feature type="domain" description="NB-ARC" evidence="2">
    <location>
        <begin position="110"/>
        <end position="244"/>
    </location>
</feature>
<dbReference type="InterPro" id="IPR053137">
    <property type="entry name" value="NLR-like"/>
</dbReference>
<dbReference type="InterPro" id="IPR027417">
    <property type="entry name" value="P-loop_NTPase"/>
</dbReference>
<evidence type="ECO:0000256" key="1">
    <source>
        <dbReference type="SAM" id="MobiDB-lite"/>
    </source>
</evidence>
<dbReference type="EMBL" id="JBHSNY010000035">
    <property type="protein sequence ID" value="MFC5639719.1"/>
    <property type="molecule type" value="Genomic_DNA"/>
</dbReference>
<evidence type="ECO:0000259" key="2">
    <source>
        <dbReference type="Pfam" id="PF00931"/>
    </source>
</evidence>
<comment type="caution">
    <text evidence="3">The sequence shown here is derived from an EMBL/GenBank/DDBJ whole genome shotgun (WGS) entry which is preliminary data.</text>
</comment>
<dbReference type="Pfam" id="PF13424">
    <property type="entry name" value="TPR_12"/>
    <property type="match status" value="1"/>
</dbReference>
<protein>
    <submittedName>
        <fullName evidence="3">Tetratricopeptide repeat protein</fullName>
    </submittedName>
</protein>
<dbReference type="SUPFAM" id="SSF52540">
    <property type="entry name" value="P-loop containing nucleoside triphosphate hydrolases"/>
    <property type="match status" value="1"/>
</dbReference>
<feature type="region of interest" description="Disordered" evidence="1">
    <location>
        <begin position="1"/>
        <end position="34"/>
    </location>
</feature>
<dbReference type="PANTHER" id="PTHR46082">
    <property type="entry name" value="ATP/GTP-BINDING PROTEIN-RELATED"/>
    <property type="match status" value="1"/>
</dbReference>
<keyword evidence="4" id="KW-1185">Reference proteome</keyword>
<dbReference type="PANTHER" id="PTHR46082:SF6">
    <property type="entry name" value="AAA+ ATPASE DOMAIN-CONTAINING PROTEIN-RELATED"/>
    <property type="match status" value="1"/>
</dbReference>
<dbReference type="SUPFAM" id="SSF48452">
    <property type="entry name" value="TPR-like"/>
    <property type="match status" value="2"/>
</dbReference>
<evidence type="ECO:0000313" key="3">
    <source>
        <dbReference type="EMBL" id="MFC5639719.1"/>
    </source>
</evidence>
<proteinExistence type="predicted"/>
<dbReference type="Gene3D" id="1.25.40.10">
    <property type="entry name" value="Tetratricopeptide repeat domain"/>
    <property type="match status" value="1"/>
</dbReference>
<dbReference type="Pfam" id="PF00931">
    <property type="entry name" value="NB-ARC"/>
    <property type="match status" value="1"/>
</dbReference>
<accession>A0ABW0V443</accession>
<dbReference type="InterPro" id="IPR002182">
    <property type="entry name" value="NB-ARC"/>
</dbReference>
<dbReference type="Pfam" id="PF13374">
    <property type="entry name" value="TPR_10"/>
    <property type="match status" value="2"/>
</dbReference>
<dbReference type="PRINTS" id="PR00364">
    <property type="entry name" value="DISEASERSIST"/>
</dbReference>